<dbReference type="AlphaFoldDB" id="A0A4V1AIU1"/>
<dbReference type="RefSeq" id="WP_133363762.1">
    <property type="nucleotide sequence ID" value="NZ_CP037940.1"/>
</dbReference>
<reference evidence="3" key="1">
    <citation type="submission" date="2019-03" db="EMBL/GenBank/DDBJ databases">
        <title>Weissella sp. 26KH-42 Genome sequencing.</title>
        <authorList>
            <person name="Heo J."/>
            <person name="Kim S.-J."/>
            <person name="Kim J.-S."/>
            <person name="Hong S.-B."/>
            <person name="Kwon S.-W."/>
        </authorList>
    </citation>
    <scope>NUCLEOTIDE SEQUENCE [LARGE SCALE GENOMIC DNA]</scope>
    <source>
        <strain evidence="3">26KH-42</strain>
    </source>
</reference>
<evidence type="ECO:0000256" key="1">
    <source>
        <dbReference type="SAM" id="Phobius"/>
    </source>
</evidence>
<dbReference type="Pfam" id="PF11457">
    <property type="entry name" value="DUF3021"/>
    <property type="match status" value="1"/>
</dbReference>
<protein>
    <submittedName>
        <fullName evidence="2">DUF3021 family protein</fullName>
    </submittedName>
</protein>
<proteinExistence type="predicted"/>
<dbReference type="InterPro" id="IPR021560">
    <property type="entry name" value="DUF3021"/>
</dbReference>
<evidence type="ECO:0000313" key="3">
    <source>
        <dbReference type="Proteomes" id="UP000292886"/>
    </source>
</evidence>
<dbReference type="Proteomes" id="UP000292886">
    <property type="component" value="Chromosome"/>
</dbReference>
<keyword evidence="1" id="KW-0472">Membrane</keyword>
<name>A0A4V1AIU1_9LACO</name>
<gene>
    <name evidence="2" type="ORF">EQG49_09540</name>
</gene>
<feature type="transmembrane region" description="Helical" evidence="1">
    <location>
        <begin position="61"/>
        <end position="79"/>
    </location>
</feature>
<dbReference type="KEGG" id="wei:EQG49_09540"/>
<keyword evidence="3" id="KW-1185">Reference proteome</keyword>
<accession>A0A4V1AIU1</accession>
<feature type="transmembrane region" description="Helical" evidence="1">
    <location>
        <begin position="36"/>
        <end position="54"/>
    </location>
</feature>
<feature type="transmembrane region" description="Helical" evidence="1">
    <location>
        <begin position="12"/>
        <end position="30"/>
    </location>
</feature>
<organism evidence="2 3">
    <name type="scientific">Periweissella cryptocerci</name>
    <dbReference type="NCBI Taxonomy" id="2506420"/>
    <lineage>
        <taxon>Bacteria</taxon>
        <taxon>Bacillati</taxon>
        <taxon>Bacillota</taxon>
        <taxon>Bacilli</taxon>
        <taxon>Lactobacillales</taxon>
        <taxon>Lactobacillaceae</taxon>
        <taxon>Periweissella</taxon>
    </lineage>
</organism>
<feature type="transmembrane region" description="Helical" evidence="1">
    <location>
        <begin position="91"/>
        <end position="110"/>
    </location>
</feature>
<dbReference type="EMBL" id="CP037940">
    <property type="protein sequence ID" value="QBO36685.1"/>
    <property type="molecule type" value="Genomic_DNA"/>
</dbReference>
<keyword evidence="1" id="KW-0812">Transmembrane</keyword>
<evidence type="ECO:0000313" key="2">
    <source>
        <dbReference type="EMBL" id="QBO36685.1"/>
    </source>
</evidence>
<sequence length="132" mass="15024">MSYLKLVSRTAWRAVTIGSIIIVVNGVLTHSIPTKLVISVFVMAFLIGLATLLYKIERLPLLTVFILHYVITEIVVIIVDGLTYGFFTTPLGLFSEWLTITIIYFIVWGIKHGSQIYEARKLNVLNKQRQQK</sequence>
<keyword evidence="1" id="KW-1133">Transmembrane helix</keyword>